<accession>A0A9P1M7S2</accession>
<sequence>MYYDWITSLPTAPGLVLVLSWPRRPPDPRLANRRVIRIVGGLAFSFVIIVLFTLAGSIPTGPSLSEYASNKFPPLPAPVHPPPRQKNDTYEEASWWADWKWLVPFSSSLTLDEDRSLLPPLSDLATKDAESELLLMWRMAWWAKGFRPVILTAAEATNNPHYETLQHVQVEDAFKPELMRWLAFENMGGGLLSDPALLPMGAYDDSLISFLRRRAGEYPALTTWAGLDGGLYAATKQQAADFLQEVMEADLSKPTHPDNLTDLVRPESIKSYPKVADAVKKDGAKGLLALRDLMNAHSHIMWQNLFSDGIAILKPLPRHTTLATEDAWQLGHMLANCPESPLPDSCPLTCPSACPARADSKVKVTTPERYVNSSTVFTVATVLHPYTLVTLDNVKETLTVDWVRRQMARDPWLYETTLELLGTKVGSGVRAMRIKEAIAGTENTGPPPQPRRQAVRRRFPEEADPEAEQGSSAEAELERSLLLKALGVVASPGKDESRLRDAVEAWNLGDTEAWKFARAFLARQTVERVTWEAEESQYGEGAGSEGGRHTFDRWVDKLEEKLDRIRH</sequence>
<evidence type="ECO:0000256" key="1">
    <source>
        <dbReference type="SAM" id="MobiDB-lite"/>
    </source>
</evidence>
<dbReference type="PANTHER" id="PTHR42055">
    <property type="entry name" value="YALI0E03476P"/>
    <property type="match status" value="1"/>
</dbReference>
<keyword evidence="2" id="KW-0472">Membrane</keyword>
<dbReference type="PANTHER" id="PTHR42055:SF1">
    <property type="entry name" value="YALI0E03476P"/>
    <property type="match status" value="1"/>
</dbReference>
<organism evidence="3 4">
    <name type="scientific">Parascedosporium putredinis</name>
    <dbReference type="NCBI Taxonomy" id="1442378"/>
    <lineage>
        <taxon>Eukaryota</taxon>
        <taxon>Fungi</taxon>
        <taxon>Dikarya</taxon>
        <taxon>Ascomycota</taxon>
        <taxon>Pezizomycotina</taxon>
        <taxon>Sordariomycetes</taxon>
        <taxon>Hypocreomycetidae</taxon>
        <taxon>Microascales</taxon>
        <taxon>Microascaceae</taxon>
        <taxon>Parascedosporium</taxon>
    </lineage>
</organism>
<dbReference type="EMBL" id="CALLCH030000002">
    <property type="protein sequence ID" value="CAI4211586.1"/>
    <property type="molecule type" value="Genomic_DNA"/>
</dbReference>
<dbReference type="AlphaFoldDB" id="A0A9P1M7S2"/>
<evidence type="ECO:0000313" key="3">
    <source>
        <dbReference type="EMBL" id="CAI4211586.1"/>
    </source>
</evidence>
<dbReference type="OrthoDB" id="5312133at2759"/>
<evidence type="ECO:0000313" key="4">
    <source>
        <dbReference type="Proteomes" id="UP000838763"/>
    </source>
</evidence>
<keyword evidence="2" id="KW-1133">Transmembrane helix</keyword>
<protein>
    <submittedName>
        <fullName evidence="3">Uncharacterized protein</fullName>
    </submittedName>
</protein>
<name>A0A9P1M7S2_9PEZI</name>
<feature type="region of interest" description="Disordered" evidence="1">
    <location>
        <begin position="437"/>
        <end position="474"/>
    </location>
</feature>
<keyword evidence="4" id="KW-1185">Reference proteome</keyword>
<comment type="caution">
    <text evidence="3">The sequence shown here is derived from an EMBL/GenBank/DDBJ whole genome shotgun (WGS) entry which is preliminary data.</text>
</comment>
<gene>
    <name evidence="3" type="ORF">PPNO1_LOCUS1365</name>
</gene>
<feature type="transmembrane region" description="Helical" evidence="2">
    <location>
        <begin position="35"/>
        <end position="55"/>
    </location>
</feature>
<proteinExistence type="predicted"/>
<keyword evidence="2" id="KW-0812">Transmembrane</keyword>
<dbReference type="Proteomes" id="UP000838763">
    <property type="component" value="Unassembled WGS sequence"/>
</dbReference>
<evidence type="ECO:0000256" key="2">
    <source>
        <dbReference type="SAM" id="Phobius"/>
    </source>
</evidence>
<reference evidence="3" key="1">
    <citation type="submission" date="2022-11" db="EMBL/GenBank/DDBJ databases">
        <authorList>
            <person name="Scott C."/>
            <person name="Bruce N."/>
        </authorList>
    </citation>
    <scope>NUCLEOTIDE SEQUENCE</scope>
</reference>
<feature type="transmembrane region" description="Helical" evidence="2">
    <location>
        <begin position="6"/>
        <end position="23"/>
    </location>
</feature>